<evidence type="ECO:0000256" key="1">
    <source>
        <dbReference type="SAM" id="SignalP"/>
    </source>
</evidence>
<reference evidence="2 4" key="1">
    <citation type="submission" date="2024-11" db="EMBL/GenBank/DDBJ databases">
        <title>Chromosome-level genome assembly of the freshwater bivalve Anodonta woodiana.</title>
        <authorList>
            <person name="Chen X."/>
        </authorList>
    </citation>
    <scope>NUCLEOTIDE SEQUENCE [LARGE SCALE GENOMIC DNA]</scope>
    <source>
        <strain evidence="2">MN2024</strain>
        <tissue evidence="2">Gills</tissue>
    </source>
</reference>
<feature type="chain" id="PRO_5044725054" evidence="1">
    <location>
        <begin position="23"/>
        <end position="110"/>
    </location>
</feature>
<accession>A0ABD3UG46</accession>
<keyword evidence="4" id="KW-1185">Reference proteome</keyword>
<evidence type="ECO:0000313" key="2">
    <source>
        <dbReference type="EMBL" id="KAL3847523.1"/>
    </source>
</evidence>
<protein>
    <submittedName>
        <fullName evidence="2">Uncharacterized protein</fullName>
    </submittedName>
</protein>
<dbReference type="AlphaFoldDB" id="A0ABD3UG46"/>
<dbReference type="Proteomes" id="UP001634394">
    <property type="component" value="Unassembled WGS sequence"/>
</dbReference>
<proteinExistence type="predicted"/>
<comment type="caution">
    <text evidence="2">The sequence shown here is derived from an EMBL/GenBank/DDBJ whole genome shotgun (WGS) entry which is preliminary data.</text>
</comment>
<evidence type="ECO:0000313" key="3">
    <source>
        <dbReference type="EMBL" id="KAL3847578.1"/>
    </source>
</evidence>
<sequence length="110" mass="12476">MDLNQTILVLLLTLALFADVISSRPMATSSETDITDAETILLEALVGLEQQRTHGTSENHQRHNRIARPRRHTMTGTMALMETCLKHPAKCQDLIKRERQGNFQVIIIEK</sequence>
<keyword evidence="1" id="KW-0732">Signal</keyword>
<evidence type="ECO:0000313" key="4">
    <source>
        <dbReference type="Proteomes" id="UP001634394"/>
    </source>
</evidence>
<gene>
    <name evidence="2" type="ORF">ACJMK2_018429</name>
    <name evidence="3" type="ORF">ACJMK2_018481</name>
</gene>
<feature type="signal peptide" evidence="1">
    <location>
        <begin position="1"/>
        <end position="22"/>
    </location>
</feature>
<name>A0ABD3UG46_SINWO</name>
<dbReference type="EMBL" id="JBJQND010000016">
    <property type="protein sequence ID" value="KAL3847578.1"/>
    <property type="molecule type" value="Genomic_DNA"/>
</dbReference>
<dbReference type="EMBL" id="JBJQND010000016">
    <property type="protein sequence ID" value="KAL3847523.1"/>
    <property type="molecule type" value="Genomic_DNA"/>
</dbReference>
<organism evidence="2 4">
    <name type="scientific">Sinanodonta woodiana</name>
    <name type="common">Chinese pond mussel</name>
    <name type="synonym">Anodonta woodiana</name>
    <dbReference type="NCBI Taxonomy" id="1069815"/>
    <lineage>
        <taxon>Eukaryota</taxon>
        <taxon>Metazoa</taxon>
        <taxon>Spiralia</taxon>
        <taxon>Lophotrochozoa</taxon>
        <taxon>Mollusca</taxon>
        <taxon>Bivalvia</taxon>
        <taxon>Autobranchia</taxon>
        <taxon>Heteroconchia</taxon>
        <taxon>Palaeoheterodonta</taxon>
        <taxon>Unionida</taxon>
        <taxon>Unionoidea</taxon>
        <taxon>Unionidae</taxon>
        <taxon>Unioninae</taxon>
        <taxon>Sinanodonta</taxon>
    </lineage>
</organism>